<name>A0ACB1A0F9_MELEN</name>
<reference evidence="1" key="1">
    <citation type="submission" date="2023-11" db="EMBL/GenBank/DDBJ databases">
        <authorList>
            <person name="Poullet M."/>
        </authorList>
    </citation>
    <scope>NUCLEOTIDE SEQUENCE</scope>
    <source>
        <strain evidence="1">E1834</strain>
    </source>
</reference>
<evidence type="ECO:0000313" key="1">
    <source>
        <dbReference type="EMBL" id="CAK5084172.1"/>
    </source>
</evidence>
<proteinExistence type="predicted"/>
<sequence>MLNHPKTCLALLYLLLLLGEASCNYFHSELSLANDKTSIVRKCCPKERLRHHRKRPLHCCQDGLFGIEEYGYLLKECADQGVSSDSIVKTIRCAQQEIHGENAVEICKAYCCELFRDSHCSKLCLTNITKVNMSIEILFELLKKCRNHENYGEVHDCIHSKRPKNMDAAELEIYCKKAINMV</sequence>
<dbReference type="Proteomes" id="UP001497535">
    <property type="component" value="Unassembled WGS sequence"/>
</dbReference>
<comment type="caution">
    <text evidence="1">The sequence shown here is derived from an EMBL/GenBank/DDBJ whole genome shotgun (WGS) entry which is preliminary data.</text>
</comment>
<protein>
    <submittedName>
        <fullName evidence="1">Uncharacterized protein</fullName>
    </submittedName>
</protein>
<gene>
    <name evidence="1" type="ORF">MENTE1834_LOCUS31558</name>
</gene>
<evidence type="ECO:0000313" key="2">
    <source>
        <dbReference type="Proteomes" id="UP001497535"/>
    </source>
</evidence>
<keyword evidence="2" id="KW-1185">Reference proteome</keyword>
<organism evidence="1 2">
    <name type="scientific">Meloidogyne enterolobii</name>
    <name type="common">Root-knot nematode worm</name>
    <name type="synonym">Meloidogyne mayaguensis</name>
    <dbReference type="NCBI Taxonomy" id="390850"/>
    <lineage>
        <taxon>Eukaryota</taxon>
        <taxon>Metazoa</taxon>
        <taxon>Ecdysozoa</taxon>
        <taxon>Nematoda</taxon>
        <taxon>Chromadorea</taxon>
        <taxon>Rhabditida</taxon>
        <taxon>Tylenchina</taxon>
        <taxon>Tylenchomorpha</taxon>
        <taxon>Tylenchoidea</taxon>
        <taxon>Meloidogynidae</taxon>
        <taxon>Meloidogyninae</taxon>
        <taxon>Meloidogyne</taxon>
    </lineage>
</organism>
<accession>A0ACB1A0F9</accession>
<dbReference type="EMBL" id="CAVMJV010000053">
    <property type="protein sequence ID" value="CAK5084172.1"/>
    <property type="molecule type" value="Genomic_DNA"/>
</dbReference>